<dbReference type="RefSeq" id="XP_060421843.1">
    <property type="nucleotide sequence ID" value="XM_060580293.1"/>
</dbReference>
<dbReference type="PANTHER" id="PTHR33112:SF11">
    <property type="entry name" value="HETEROKARYON INCOMPATIBILITY DOMAIN-CONTAINING PROTEIN"/>
    <property type="match status" value="1"/>
</dbReference>
<evidence type="ECO:0000313" key="3">
    <source>
        <dbReference type="Proteomes" id="UP001224890"/>
    </source>
</evidence>
<organism evidence="2 3">
    <name type="scientific">Colletotrichum godetiae</name>
    <dbReference type="NCBI Taxonomy" id="1209918"/>
    <lineage>
        <taxon>Eukaryota</taxon>
        <taxon>Fungi</taxon>
        <taxon>Dikarya</taxon>
        <taxon>Ascomycota</taxon>
        <taxon>Pezizomycotina</taxon>
        <taxon>Sordariomycetes</taxon>
        <taxon>Hypocreomycetidae</taxon>
        <taxon>Glomerellales</taxon>
        <taxon>Glomerellaceae</taxon>
        <taxon>Colletotrichum</taxon>
        <taxon>Colletotrichum acutatum species complex</taxon>
    </lineage>
</organism>
<keyword evidence="3" id="KW-1185">Reference proteome</keyword>
<gene>
    <name evidence="2" type="ORF">BDP55DRAFT_735227</name>
</gene>
<proteinExistence type="predicted"/>
<name>A0AAJ0EPZ4_9PEZI</name>
<dbReference type="PANTHER" id="PTHR33112">
    <property type="entry name" value="DOMAIN PROTEIN, PUTATIVE-RELATED"/>
    <property type="match status" value="1"/>
</dbReference>
<dbReference type="Proteomes" id="UP001224890">
    <property type="component" value="Unassembled WGS sequence"/>
</dbReference>
<reference evidence="2" key="1">
    <citation type="submission" date="2021-06" db="EMBL/GenBank/DDBJ databases">
        <title>Comparative genomics, transcriptomics and evolutionary studies reveal genomic signatures of adaptation to plant cell wall in hemibiotrophic fungi.</title>
        <authorList>
            <consortium name="DOE Joint Genome Institute"/>
            <person name="Baroncelli R."/>
            <person name="Diaz J.F."/>
            <person name="Benocci T."/>
            <person name="Peng M."/>
            <person name="Battaglia E."/>
            <person name="Haridas S."/>
            <person name="Andreopoulos W."/>
            <person name="Labutti K."/>
            <person name="Pangilinan J."/>
            <person name="Floch G.L."/>
            <person name="Makela M.R."/>
            <person name="Henrissat B."/>
            <person name="Grigoriev I.V."/>
            <person name="Crouch J.A."/>
            <person name="De Vries R.P."/>
            <person name="Sukno S.A."/>
            <person name="Thon M.R."/>
        </authorList>
    </citation>
    <scope>NUCLEOTIDE SEQUENCE</scope>
    <source>
        <strain evidence="2">CBS 193.32</strain>
    </source>
</reference>
<evidence type="ECO:0000259" key="1">
    <source>
        <dbReference type="Pfam" id="PF06985"/>
    </source>
</evidence>
<evidence type="ECO:0000313" key="2">
    <source>
        <dbReference type="EMBL" id="KAK1657079.1"/>
    </source>
</evidence>
<comment type="caution">
    <text evidence="2">The sequence shown here is derived from an EMBL/GenBank/DDBJ whole genome shotgun (WGS) entry which is preliminary data.</text>
</comment>
<protein>
    <submittedName>
        <fullName evidence="2">Heterokaryon incompatibility protein</fullName>
    </submittedName>
</protein>
<dbReference type="EMBL" id="JAHMHR010000106">
    <property type="protein sequence ID" value="KAK1657079.1"/>
    <property type="molecule type" value="Genomic_DNA"/>
</dbReference>
<dbReference type="AlphaFoldDB" id="A0AAJ0EPZ4"/>
<sequence length="712" mass="80160">MLCQICVGAFQHRKGWVRDDDEGSEPTVLLAHHESVASLQASALDACEICRPFWLQISEDDQTRLREFDAVWASRPGAGGAKFRTPGQKLDEFDGLVTMGVVILLEEPSLKAIGSNLMVSISFESGFTDEIHFDHKNISGTYVVQRGGYKDAGKMIPFSSNSTNSEEAWSKATSWMQACLSTHTACNIELKAEPWYPTRLLDLNAGCESIDIVRLVITAEHPPSHNNRYATLSHCWGSAQFLQLKKATCEDFQRGIELSRLPKTFREAIKVTRRLGLRYIWIDSLCIFQDRDDLSDWLVEAGLMHKVYLNSFCNISAAGACDSSKGLFFERDPRVSLTADMCLNAEGFGLGTEYIDCSIVDLSFWDHGVGQCHLNKRGWVLQERLLSPRVLHFGSDQLFWECREQAAAECYPERMPEILENGVPVKFKRLSKVVYGPDAMSQEREPDDPTFYYRIWDRIAKAYGSTRLTVASDKLLALSGIAQHFETLIDDTYVVGMWRKHLARNLLWHVDKETQIDGSPSVRPEVYRAPSFSWASVDGKIAMGPLDQSKLLIDVEDVQIEHVSENISGLVKGGYLDLRCCVLPFEMVMKTIGQHQFLYLKVNGAIVMASSKDESNVGPLIHMDVGQKCFDHENTTGSLYYVVAQDQEKLDGFVRCLLLMAVDEERKTFKRIGLAVTNEAEEIEMLQNAARFAGETPSTYSDLYGTRIIRII</sequence>
<dbReference type="GeneID" id="85464819"/>
<accession>A0AAJ0EPZ4</accession>
<dbReference type="Pfam" id="PF06985">
    <property type="entry name" value="HET"/>
    <property type="match status" value="1"/>
</dbReference>
<feature type="domain" description="Heterokaryon incompatibility" evidence="1">
    <location>
        <begin position="229"/>
        <end position="383"/>
    </location>
</feature>
<dbReference type="InterPro" id="IPR010730">
    <property type="entry name" value="HET"/>
</dbReference>